<keyword evidence="1" id="KW-1133">Transmembrane helix</keyword>
<proteinExistence type="predicted"/>
<protein>
    <submittedName>
        <fullName evidence="2">Uncharacterized protein</fullName>
    </submittedName>
</protein>
<evidence type="ECO:0000313" key="2">
    <source>
        <dbReference type="EMBL" id="TCK21903.1"/>
    </source>
</evidence>
<evidence type="ECO:0000256" key="1">
    <source>
        <dbReference type="SAM" id="Phobius"/>
    </source>
</evidence>
<keyword evidence="1" id="KW-0472">Membrane</keyword>
<evidence type="ECO:0000313" key="3">
    <source>
        <dbReference type="Proteomes" id="UP000295560"/>
    </source>
</evidence>
<comment type="caution">
    <text evidence="2">The sequence shown here is derived from an EMBL/GenBank/DDBJ whole genome shotgun (WGS) entry which is preliminary data.</text>
</comment>
<sequence length="58" mass="6257">MAEQQRSFVARHPLLAIAIILAVELVLLGFFHLVLGWSYLAVALAGLVVLVLVSLLMG</sequence>
<dbReference type="Proteomes" id="UP000295560">
    <property type="component" value="Unassembled WGS sequence"/>
</dbReference>
<feature type="transmembrane region" description="Helical" evidence="1">
    <location>
        <begin position="37"/>
        <end position="57"/>
    </location>
</feature>
<keyword evidence="1" id="KW-0812">Transmembrane</keyword>
<name>A0A4R1HLK2_PSEEN</name>
<reference evidence="2 3" key="1">
    <citation type="submission" date="2019-03" db="EMBL/GenBank/DDBJ databases">
        <title>Sequencing the genomes of 1000 actinobacteria strains.</title>
        <authorList>
            <person name="Klenk H.-P."/>
        </authorList>
    </citation>
    <scope>NUCLEOTIDE SEQUENCE [LARGE SCALE GENOMIC DNA]</scope>
    <source>
        <strain evidence="2 3">DSM 44969</strain>
    </source>
</reference>
<accession>A0A4R1HLK2</accession>
<keyword evidence="3" id="KW-1185">Reference proteome</keyword>
<dbReference type="RefSeq" id="WP_165922535.1">
    <property type="nucleotide sequence ID" value="NZ_SMFZ01000002.1"/>
</dbReference>
<organism evidence="2 3">
    <name type="scientific">Pseudonocardia endophytica</name>
    <dbReference type="NCBI Taxonomy" id="401976"/>
    <lineage>
        <taxon>Bacteria</taxon>
        <taxon>Bacillati</taxon>
        <taxon>Actinomycetota</taxon>
        <taxon>Actinomycetes</taxon>
        <taxon>Pseudonocardiales</taxon>
        <taxon>Pseudonocardiaceae</taxon>
        <taxon>Pseudonocardia</taxon>
    </lineage>
</organism>
<feature type="transmembrane region" description="Helical" evidence="1">
    <location>
        <begin position="12"/>
        <end position="31"/>
    </location>
</feature>
<dbReference type="AlphaFoldDB" id="A0A4R1HLK2"/>
<gene>
    <name evidence="2" type="ORF">EV378_5895</name>
</gene>
<dbReference type="EMBL" id="SMFZ01000002">
    <property type="protein sequence ID" value="TCK21903.1"/>
    <property type="molecule type" value="Genomic_DNA"/>
</dbReference>